<reference evidence="1 2" key="1">
    <citation type="submission" date="2015-09" db="EMBL/GenBank/DDBJ databases">
        <authorList>
            <consortium name="Pathogen Informatics"/>
        </authorList>
    </citation>
    <scope>NUCLEOTIDE SEQUENCE [LARGE SCALE GENOMIC DNA]</scope>
    <source>
        <strain evidence="1 2">2789STDY5834841</strain>
    </source>
</reference>
<name>A0A174FUU1_9FIRM</name>
<gene>
    <name evidence="1" type="ORF">ERS852456_02761</name>
</gene>
<dbReference type="Proteomes" id="UP000095787">
    <property type="component" value="Unassembled WGS sequence"/>
</dbReference>
<organism evidence="1 2">
    <name type="scientific">[Ruminococcus] torques</name>
    <dbReference type="NCBI Taxonomy" id="33039"/>
    <lineage>
        <taxon>Bacteria</taxon>
        <taxon>Bacillati</taxon>
        <taxon>Bacillota</taxon>
        <taxon>Clostridia</taxon>
        <taxon>Lachnospirales</taxon>
        <taxon>Lachnospiraceae</taxon>
        <taxon>Mediterraneibacter</taxon>
    </lineage>
</organism>
<dbReference type="EMBL" id="CYZO01000076">
    <property type="protein sequence ID" value="CUO52310.1"/>
    <property type="molecule type" value="Genomic_DNA"/>
</dbReference>
<dbReference type="Pfam" id="PF19546">
    <property type="entry name" value="DUF6070"/>
    <property type="match status" value="1"/>
</dbReference>
<evidence type="ECO:0000313" key="2">
    <source>
        <dbReference type="Proteomes" id="UP000095787"/>
    </source>
</evidence>
<protein>
    <recommendedName>
        <fullName evidence="3">Short-chain isoprenyl diphosphate synthase</fullName>
    </recommendedName>
</protein>
<proteinExistence type="predicted"/>
<dbReference type="InterPro" id="IPR045714">
    <property type="entry name" value="DUF6070"/>
</dbReference>
<sequence>MSGIMLAMNLSGCSFFVKKDSGNTDIQSVRQESENADKTVMKRSKSEEKEAEEILEICSKTYAKAEKEGKLDDLEMIRDLIKELGEKGFTAVDSENQVNMTEYEKLIQFSEKAEAKKNGRMTVVEVAKGGSCIIRNMETHDGIVNMIRSYCIYENGKLKQSSEDIYRTESWEYTEDGHLMFSGRLAFEGSYEVTRNEIMEYMAYRVLSLDETCRELNRKYILPIGYERNNMFLTDWSEEEFAELDFYDMFDLFYQENHTANGEFTFGNAMGTSAVYLISKEKFEPVIKSKFKISSEVLQSKTVYYPCEEVYEYKPRGLEETEYPEYPYPEVIGYVNNDDGTLTLKVQAVFPYRGVSKAYIHEVTVRDTKDGGIQYVGNRIIEPINNPEIRWHVPRLTRTEWEELYGDN</sequence>
<accession>A0A174FUU1</accession>
<dbReference type="AlphaFoldDB" id="A0A174FUU1"/>
<evidence type="ECO:0008006" key="3">
    <source>
        <dbReference type="Google" id="ProtNLM"/>
    </source>
</evidence>
<evidence type="ECO:0000313" key="1">
    <source>
        <dbReference type="EMBL" id="CUO52310.1"/>
    </source>
</evidence>